<reference evidence="8 9" key="1">
    <citation type="submission" date="2017-08" db="EMBL/GenBank/DDBJ databases">
        <title>The whole genome shortgun sequences of strain Leeuwenhoekiella nanhaiensis G18 from the South China Sea.</title>
        <authorList>
            <person name="Liu Q."/>
        </authorList>
    </citation>
    <scope>NUCLEOTIDE SEQUENCE [LARGE SCALE GENOMIC DNA]</scope>
    <source>
        <strain evidence="8 9">G18</strain>
    </source>
</reference>
<dbReference type="InterPro" id="IPR033985">
    <property type="entry name" value="SusD-like_N"/>
</dbReference>
<feature type="domain" description="SusD-like N-terminal" evidence="7">
    <location>
        <begin position="95"/>
        <end position="225"/>
    </location>
</feature>
<keyword evidence="9" id="KW-1185">Reference proteome</keyword>
<keyword evidence="3" id="KW-0732">Signal</keyword>
<evidence type="ECO:0000256" key="1">
    <source>
        <dbReference type="ARBA" id="ARBA00004442"/>
    </source>
</evidence>
<evidence type="ECO:0000313" key="8">
    <source>
        <dbReference type="EMBL" id="PHQ28806.1"/>
    </source>
</evidence>
<dbReference type="Proteomes" id="UP000229433">
    <property type="component" value="Unassembled WGS sequence"/>
</dbReference>
<dbReference type="RefSeq" id="WP_099646798.1">
    <property type="nucleotide sequence ID" value="NZ_KZ319293.1"/>
</dbReference>
<dbReference type="Pfam" id="PF14322">
    <property type="entry name" value="SusD-like_3"/>
    <property type="match status" value="1"/>
</dbReference>
<dbReference type="CDD" id="cd08977">
    <property type="entry name" value="SusD"/>
    <property type="match status" value="1"/>
</dbReference>
<dbReference type="OrthoDB" id="5694214at2"/>
<dbReference type="GO" id="GO:0009279">
    <property type="term" value="C:cell outer membrane"/>
    <property type="evidence" value="ECO:0007669"/>
    <property type="project" value="UniProtKB-SubCell"/>
</dbReference>
<evidence type="ECO:0000259" key="7">
    <source>
        <dbReference type="Pfam" id="PF14322"/>
    </source>
</evidence>
<evidence type="ECO:0000256" key="2">
    <source>
        <dbReference type="ARBA" id="ARBA00006275"/>
    </source>
</evidence>
<protein>
    <recommendedName>
        <fullName evidence="10">RagB/SusD family nutrient uptake outer membrane protein</fullName>
    </recommendedName>
</protein>
<dbReference type="Gene3D" id="1.25.40.390">
    <property type="match status" value="1"/>
</dbReference>
<dbReference type="InterPro" id="IPR011990">
    <property type="entry name" value="TPR-like_helical_dom_sf"/>
</dbReference>
<accession>A0A2G1VPW1</accession>
<evidence type="ECO:0000256" key="3">
    <source>
        <dbReference type="ARBA" id="ARBA00022729"/>
    </source>
</evidence>
<evidence type="ECO:0000259" key="6">
    <source>
        <dbReference type="Pfam" id="PF07980"/>
    </source>
</evidence>
<organism evidence="8 9">
    <name type="scientific">Leeuwenhoekiella nanhaiensis</name>
    <dbReference type="NCBI Taxonomy" id="1655491"/>
    <lineage>
        <taxon>Bacteria</taxon>
        <taxon>Pseudomonadati</taxon>
        <taxon>Bacteroidota</taxon>
        <taxon>Flavobacteriia</taxon>
        <taxon>Flavobacteriales</taxon>
        <taxon>Flavobacteriaceae</taxon>
        <taxon>Leeuwenhoekiella</taxon>
    </lineage>
</organism>
<comment type="subcellular location">
    <subcellularLocation>
        <location evidence="1">Cell outer membrane</location>
    </subcellularLocation>
</comment>
<sequence length="515" mass="57201">MKKILIAFIIVLTTTNCSQDYLQRESLTQIAEGNFWQSEADAFLALNAVYSTLQSRSLYGGNLNGFQGIPGYDGIGDNAYTQFEYEGPALFMEGTMDPTHGMILNLWNNSYQGIARVNSVIQNVEIISEDLVSAETKEGLLGQAYFLRALFYFNLSVYFEDVPLITAPQTLEEAYVSKNTFEEVTAQIVEDLKLAVEYLPEAQPSGLEGYATKGAALGLFARVQLYNKVYEGPEGVIELTNQLLGLNYDLHPDYGALFTPENELSQEVVFAVRFLRGDDTANGENFSATFLGTPKVDQRPMPNLVNDYYCTDGQPISTSPLYSAANPRNNRDPRALATIYFRGDQYLVEPARTFTGNSPTGFGMRKYIRRGPDAEGNAVFGDGSQDFYVIRFADVLLMRAEALTETGNIDGAAALVDRVRARVNMPSVAEAEGTVNQAQMRAIVRHERRVELALEGLRFMDLKRWGDIEGGIQRASSDPVGPYAPQYLGRRSEVFPIPQSEVDVNKNLVQNPAWQ</sequence>
<dbReference type="SUPFAM" id="SSF48452">
    <property type="entry name" value="TPR-like"/>
    <property type="match status" value="1"/>
</dbReference>
<keyword evidence="5" id="KW-0998">Cell outer membrane</keyword>
<dbReference type="InterPro" id="IPR012944">
    <property type="entry name" value="SusD_RagB_dom"/>
</dbReference>
<gene>
    <name evidence="8" type="ORF">CJ305_13390</name>
</gene>
<feature type="domain" description="RagB/SusD" evidence="6">
    <location>
        <begin position="266"/>
        <end position="514"/>
    </location>
</feature>
<evidence type="ECO:0000313" key="9">
    <source>
        <dbReference type="Proteomes" id="UP000229433"/>
    </source>
</evidence>
<name>A0A2G1VPW1_9FLAO</name>
<comment type="similarity">
    <text evidence="2">Belongs to the SusD family.</text>
</comment>
<evidence type="ECO:0008006" key="10">
    <source>
        <dbReference type="Google" id="ProtNLM"/>
    </source>
</evidence>
<comment type="caution">
    <text evidence="8">The sequence shown here is derived from an EMBL/GenBank/DDBJ whole genome shotgun (WGS) entry which is preliminary data.</text>
</comment>
<evidence type="ECO:0000256" key="5">
    <source>
        <dbReference type="ARBA" id="ARBA00023237"/>
    </source>
</evidence>
<proteinExistence type="inferred from homology"/>
<keyword evidence="4" id="KW-0472">Membrane</keyword>
<evidence type="ECO:0000256" key="4">
    <source>
        <dbReference type="ARBA" id="ARBA00023136"/>
    </source>
</evidence>
<dbReference type="Pfam" id="PF07980">
    <property type="entry name" value="SusD_RagB"/>
    <property type="match status" value="1"/>
</dbReference>
<dbReference type="EMBL" id="NQXA01000011">
    <property type="protein sequence ID" value="PHQ28806.1"/>
    <property type="molecule type" value="Genomic_DNA"/>
</dbReference>
<dbReference type="AlphaFoldDB" id="A0A2G1VPW1"/>